<dbReference type="AlphaFoldDB" id="A0A433VFX7"/>
<dbReference type="Proteomes" id="UP000271624">
    <property type="component" value="Unassembled WGS sequence"/>
</dbReference>
<accession>A0A433VFX7</accession>
<protein>
    <submittedName>
        <fullName evidence="2">Uncharacterized protein</fullName>
    </submittedName>
</protein>
<dbReference type="RefSeq" id="WP_127082265.1">
    <property type="nucleotide sequence ID" value="NZ_RSCL01000009.1"/>
</dbReference>
<proteinExistence type="predicted"/>
<dbReference type="OrthoDB" id="582340at2"/>
<evidence type="ECO:0000256" key="1">
    <source>
        <dbReference type="SAM" id="SignalP"/>
    </source>
</evidence>
<reference evidence="2" key="2">
    <citation type="journal article" date="2019" name="Genome Biol. Evol.">
        <title>Day and night: Metabolic profiles and evolutionary relationships of six axenic non-marine cyanobacteria.</title>
        <authorList>
            <person name="Will S.E."/>
            <person name="Henke P."/>
            <person name="Boedeker C."/>
            <person name="Huang S."/>
            <person name="Brinkmann H."/>
            <person name="Rohde M."/>
            <person name="Jarek M."/>
            <person name="Friedl T."/>
            <person name="Seufert S."/>
            <person name="Schumacher M."/>
            <person name="Overmann J."/>
            <person name="Neumann-Schaal M."/>
            <person name="Petersen J."/>
        </authorList>
    </citation>
    <scope>NUCLEOTIDE SEQUENCE [LARGE SCALE GENOMIC DNA]</scope>
    <source>
        <strain evidence="2">PCC 7102</strain>
    </source>
</reference>
<evidence type="ECO:0000313" key="2">
    <source>
        <dbReference type="EMBL" id="RUT04997.1"/>
    </source>
</evidence>
<evidence type="ECO:0000313" key="3">
    <source>
        <dbReference type="Proteomes" id="UP000271624"/>
    </source>
</evidence>
<keyword evidence="3" id="KW-1185">Reference proteome</keyword>
<feature type="signal peptide" evidence="1">
    <location>
        <begin position="1"/>
        <end position="20"/>
    </location>
</feature>
<dbReference type="Gene3D" id="1.25.40.10">
    <property type="entry name" value="Tetratricopeptide repeat domain"/>
    <property type="match status" value="1"/>
</dbReference>
<gene>
    <name evidence="2" type="ORF">DSM106972_038180</name>
</gene>
<organism evidence="2 3">
    <name type="scientific">Dulcicalothrix desertica PCC 7102</name>
    <dbReference type="NCBI Taxonomy" id="232991"/>
    <lineage>
        <taxon>Bacteria</taxon>
        <taxon>Bacillati</taxon>
        <taxon>Cyanobacteriota</taxon>
        <taxon>Cyanophyceae</taxon>
        <taxon>Nostocales</taxon>
        <taxon>Calotrichaceae</taxon>
        <taxon>Dulcicalothrix</taxon>
    </lineage>
</organism>
<reference evidence="2" key="1">
    <citation type="submission" date="2018-12" db="EMBL/GenBank/DDBJ databases">
        <authorList>
            <person name="Will S."/>
            <person name="Neumann-Schaal M."/>
            <person name="Henke P."/>
        </authorList>
    </citation>
    <scope>NUCLEOTIDE SEQUENCE</scope>
    <source>
        <strain evidence="2">PCC 7102</strain>
    </source>
</reference>
<name>A0A433VFX7_9CYAN</name>
<feature type="chain" id="PRO_5019570381" evidence="1">
    <location>
        <begin position="21"/>
        <end position="96"/>
    </location>
</feature>
<dbReference type="EMBL" id="RSCL01000009">
    <property type="protein sequence ID" value="RUT04997.1"/>
    <property type="molecule type" value="Genomic_DNA"/>
</dbReference>
<sequence length="96" mass="10738">MRIYKFGHVLLTLLIATASASLLLADASLGEMQMLAQAVDRKKQEADRLFNQGKKQFSASQFEAALQSWHSSLSIYREIKDSQGEYYASGIIGMTY</sequence>
<comment type="caution">
    <text evidence="2">The sequence shown here is derived from an EMBL/GenBank/DDBJ whole genome shotgun (WGS) entry which is preliminary data.</text>
</comment>
<dbReference type="InterPro" id="IPR011990">
    <property type="entry name" value="TPR-like_helical_dom_sf"/>
</dbReference>
<keyword evidence="1" id="KW-0732">Signal</keyword>